<reference evidence="4 5" key="1">
    <citation type="submission" date="2024-10" db="EMBL/GenBank/DDBJ databases">
        <title>The Natural Products Discovery Center: Release of the First 8490 Sequenced Strains for Exploring Actinobacteria Biosynthetic Diversity.</title>
        <authorList>
            <person name="Kalkreuter E."/>
            <person name="Kautsar S.A."/>
            <person name="Yang D."/>
            <person name="Bader C.D."/>
            <person name="Teijaro C.N."/>
            <person name="Fluegel L."/>
            <person name="Davis C.M."/>
            <person name="Simpson J.R."/>
            <person name="Lauterbach L."/>
            <person name="Steele A.D."/>
            <person name="Gui C."/>
            <person name="Meng S."/>
            <person name="Li G."/>
            <person name="Viehrig K."/>
            <person name="Ye F."/>
            <person name="Su P."/>
            <person name="Kiefer A.F."/>
            <person name="Nichols A."/>
            <person name="Cepeda A.J."/>
            <person name="Yan W."/>
            <person name="Fan B."/>
            <person name="Jiang Y."/>
            <person name="Adhikari A."/>
            <person name="Zheng C.-J."/>
            <person name="Schuster L."/>
            <person name="Cowan T.M."/>
            <person name="Smanski M.J."/>
            <person name="Chevrette M.G."/>
            <person name="De Carvalho L.P.S."/>
            <person name="Shen B."/>
        </authorList>
    </citation>
    <scope>NUCLEOTIDE SEQUENCE [LARGE SCALE GENOMIC DNA]</scope>
    <source>
        <strain evidence="4 5">NPDC050545</strain>
    </source>
</reference>
<accession>A0ABW7Z5N2</accession>
<gene>
    <name evidence="4" type="ORF">ACIBG2_39285</name>
</gene>
<dbReference type="InterPro" id="IPR049050">
    <property type="entry name" value="nSTAND3"/>
</dbReference>
<feature type="domain" description="Novel STAND NTPase 3" evidence="3">
    <location>
        <begin position="176"/>
        <end position="333"/>
    </location>
</feature>
<dbReference type="GO" id="GO:0016787">
    <property type="term" value="F:hydrolase activity"/>
    <property type="evidence" value="ECO:0007669"/>
    <property type="project" value="UniProtKB-KW"/>
</dbReference>
<evidence type="ECO:0000259" key="2">
    <source>
        <dbReference type="Pfam" id="PF04471"/>
    </source>
</evidence>
<feature type="domain" description="Restriction endonuclease type IV Mrr" evidence="2">
    <location>
        <begin position="7"/>
        <end position="106"/>
    </location>
</feature>
<evidence type="ECO:0000313" key="5">
    <source>
        <dbReference type="Proteomes" id="UP001612741"/>
    </source>
</evidence>
<dbReference type="Gene3D" id="3.40.1350.10">
    <property type="match status" value="1"/>
</dbReference>
<dbReference type="RefSeq" id="WP_397089258.1">
    <property type="nucleotide sequence ID" value="NZ_JBITGY010000012.1"/>
</dbReference>
<feature type="region of interest" description="Disordered" evidence="1">
    <location>
        <begin position="738"/>
        <end position="759"/>
    </location>
</feature>
<proteinExistence type="predicted"/>
<dbReference type="InterPro" id="IPR007560">
    <property type="entry name" value="Restrct_endonuc_IV_Mrr"/>
</dbReference>
<protein>
    <submittedName>
        <fullName evidence="4">Restriction endonuclease</fullName>
        <ecNumber evidence="4">3.1.21.-</ecNumber>
    </submittedName>
</protein>
<dbReference type="EC" id="3.1.21.-" evidence="4"/>
<keyword evidence="5" id="KW-1185">Reference proteome</keyword>
<dbReference type="EMBL" id="JBITGY010000012">
    <property type="protein sequence ID" value="MFI6503482.1"/>
    <property type="molecule type" value="Genomic_DNA"/>
</dbReference>
<dbReference type="Pfam" id="PF04471">
    <property type="entry name" value="Mrr_cat"/>
    <property type="match status" value="1"/>
</dbReference>
<sequence length="770" mass="86959">MDSYEISRLTDFDFEAVCKDLFERYLKIHLEIFAPGRDAGVDLRHCSPRSAKTVVVQCKRWDRNAESALYRHMRDKELPKITRLKPDRYILATSVSLTRGAKDKLARLLHPYVLDAGDIFGLHEVEGLLNAHPDVVQRHLRLWLSSTSVLQAVLNKSVVVRTSDLAQDITEAARIYVPNASFQRAHDVLEQSHYCIIAGLPGIGKTTLARVLSAAYAEAGYEIFEISEDAEEVNNVWLDNVPQLFYYDDFLGQTTLADKLHKNEDARLLRLFKRVAASPGKRLILTTREYILASARQHYERIASAESELLTCVVDLNDYTKLIRAEILYNHVYYSGLASEARTAFSKPAIYLPIIEHRNFSPRLVERSISKSVVDGEVGEWVAKSLLENMEHPSRLWQHIVDNQLDPDSVAILLLLFSLDGIAYIGDLEFALSSYVGHSLNGVELKRRLKFLESTMVRVLPGQAGGDSMRSAPRISYHNPSIRDYMRDYVGEDRGVVGRLVEKAVFFEQLISLWSAAQGWGGKLLLSSVRVHRDAFVAALIRTYPERPSIARGHMHGTIDIVTQEYIQRLVPNRVARLRLLVEVCEDLSDKRLIAFTAECLANADLSEEASDGSDLATLTKAIWKSPVPEIAQYGEEAVEEAVEWITADLWDWNNISSAEQALQDLDDLVSSEIHQEIEEAYDAAAMRWLETFEDLGQFDIGDLHTVQEIVDRLDRLLGSDERVARAQESILAAKEIGREHKLEAPKDAPEPAEDSTARIQQMLTSLRDL</sequence>
<keyword evidence="4" id="KW-0540">Nuclease</keyword>
<dbReference type="Proteomes" id="UP001612741">
    <property type="component" value="Unassembled WGS sequence"/>
</dbReference>
<name>A0ABW7Z5N2_9ACTN</name>
<dbReference type="SUPFAM" id="SSF52540">
    <property type="entry name" value="P-loop containing nucleoside triphosphate hydrolases"/>
    <property type="match status" value="1"/>
</dbReference>
<evidence type="ECO:0000313" key="4">
    <source>
        <dbReference type="EMBL" id="MFI6503482.1"/>
    </source>
</evidence>
<feature type="compositionally biased region" description="Basic and acidic residues" evidence="1">
    <location>
        <begin position="738"/>
        <end position="750"/>
    </location>
</feature>
<keyword evidence="4" id="KW-0378">Hydrolase</keyword>
<dbReference type="InterPro" id="IPR027417">
    <property type="entry name" value="P-loop_NTPase"/>
</dbReference>
<comment type="caution">
    <text evidence="4">The sequence shown here is derived from an EMBL/GenBank/DDBJ whole genome shotgun (WGS) entry which is preliminary data.</text>
</comment>
<keyword evidence="4" id="KW-0255">Endonuclease</keyword>
<dbReference type="InterPro" id="IPR011856">
    <property type="entry name" value="tRNA_endonuc-like_dom_sf"/>
</dbReference>
<evidence type="ECO:0000259" key="3">
    <source>
        <dbReference type="Pfam" id="PF20720"/>
    </source>
</evidence>
<evidence type="ECO:0000256" key="1">
    <source>
        <dbReference type="SAM" id="MobiDB-lite"/>
    </source>
</evidence>
<organism evidence="4 5">
    <name type="scientific">Nonomuraea typhae</name>
    <dbReference type="NCBI Taxonomy" id="2603600"/>
    <lineage>
        <taxon>Bacteria</taxon>
        <taxon>Bacillati</taxon>
        <taxon>Actinomycetota</taxon>
        <taxon>Actinomycetes</taxon>
        <taxon>Streptosporangiales</taxon>
        <taxon>Streptosporangiaceae</taxon>
        <taxon>Nonomuraea</taxon>
    </lineage>
</organism>
<dbReference type="GO" id="GO:0004519">
    <property type="term" value="F:endonuclease activity"/>
    <property type="evidence" value="ECO:0007669"/>
    <property type="project" value="UniProtKB-KW"/>
</dbReference>
<dbReference type="Pfam" id="PF20720">
    <property type="entry name" value="nSTAND3"/>
    <property type="match status" value="1"/>
</dbReference>